<dbReference type="EMBL" id="AYXG01000184">
    <property type="protein sequence ID" value="EWC59829.1"/>
    <property type="molecule type" value="Genomic_DNA"/>
</dbReference>
<dbReference type="InterPro" id="IPR022138">
    <property type="entry name" value="DUF3670"/>
</dbReference>
<dbReference type="Pfam" id="PF12419">
    <property type="entry name" value="DUF3670"/>
    <property type="match status" value="1"/>
</dbReference>
<dbReference type="AlphaFoldDB" id="W7J146"/>
<dbReference type="SMART" id="SM00487">
    <property type="entry name" value="DEXDc"/>
    <property type="match status" value="1"/>
</dbReference>
<dbReference type="PANTHER" id="PTHR10799">
    <property type="entry name" value="SNF2/RAD54 HELICASE FAMILY"/>
    <property type="match status" value="1"/>
</dbReference>
<evidence type="ECO:0000313" key="5">
    <source>
        <dbReference type="Proteomes" id="UP000019277"/>
    </source>
</evidence>
<keyword evidence="5" id="KW-1185">Reference proteome</keyword>
<dbReference type="InterPro" id="IPR000330">
    <property type="entry name" value="SNF2_N"/>
</dbReference>
<dbReference type="FunFam" id="3.40.50.300:FF:000533">
    <property type="entry name" value="Helicase, Snf2 family"/>
    <property type="match status" value="1"/>
</dbReference>
<dbReference type="GO" id="GO:0016787">
    <property type="term" value="F:hydrolase activity"/>
    <property type="evidence" value="ECO:0007669"/>
    <property type="project" value="UniProtKB-KW"/>
</dbReference>
<reference evidence="4 5" key="1">
    <citation type="journal article" date="2014" name="Genome Announc.">
        <title>Draft Genome Sequence of the Antitrypanosomally Active Sponge-Associated Bacterium Actinokineospora sp. Strain EG49.</title>
        <authorList>
            <person name="Harjes J."/>
            <person name="Ryu T."/>
            <person name="Abdelmohsen U.R."/>
            <person name="Moitinho-Silva L."/>
            <person name="Horn H."/>
            <person name="Ravasi T."/>
            <person name="Hentschel U."/>
        </authorList>
    </citation>
    <scope>NUCLEOTIDE SEQUENCE [LARGE SCALE GENOMIC DNA]</scope>
    <source>
        <strain evidence="4 5">EG49</strain>
    </source>
</reference>
<feature type="domain" description="Helicase C-terminal" evidence="3">
    <location>
        <begin position="751"/>
        <end position="905"/>
    </location>
</feature>
<dbReference type="SUPFAM" id="SSF52540">
    <property type="entry name" value="P-loop containing nucleoside triphosphate hydrolases"/>
    <property type="match status" value="2"/>
</dbReference>
<feature type="domain" description="Helicase ATP-binding" evidence="2">
    <location>
        <begin position="467"/>
        <end position="624"/>
    </location>
</feature>
<dbReference type="Gene3D" id="3.40.50.300">
    <property type="entry name" value="P-loop containing nucleotide triphosphate hydrolases"/>
    <property type="match status" value="1"/>
</dbReference>
<dbReference type="FunFam" id="3.40.50.10810:FF:000031">
    <property type="entry name" value="Helicase, SNF2/RAD54 family"/>
    <property type="match status" value="1"/>
</dbReference>
<evidence type="ECO:0000259" key="2">
    <source>
        <dbReference type="PROSITE" id="PS51192"/>
    </source>
</evidence>
<gene>
    <name evidence="4" type="ORF">UO65_4832</name>
</gene>
<dbReference type="InterPro" id="IPR049730">
    <property type="entry name" value="SNF2/RAD54-like_C"/>
</dbReference>
<dbReference type="eggNOG" id="COG0553">
    <property type="taxonomic scope" value="Bacteria"/>
</dbReference>
<evidence type="ECO:0000313" key="4">
    <source>
        <dbReference type="EMBL" id="EWC59829.1"/>
    </source>
</evidence>
<accession>W7J146</accession>
<keyword evidence="4" id="KW-0067">ATP-binding</keyword>
<dbReference type="CDD" id="cd18793">
    <property type="entry name" value="SF2_C_SNF"/>
    <property type="match status" value="1"/>
</dbReference>
<keyword evidence="4" id="KW-0547">Nucleotide-binding</keyword>
<dbReference type="Pfam" id="PF00176">
    <property type="entry name" value="SNF2-rel_dom"/>
    <property type="match status" value="1"/>
</dbReference>
<keyword evidence="4" id="KW-0347">Helicase</keyword>
<dbReference type="Proteomes" id="UP000019277">
    <property type="component" value="Unassembled WGS sequence"/>
</dbReference>
<evidence type="ECO:0000259" key="3">
    <source>
        <dbReference type="PROSITE" id="PS51194"/>
    </source>
</evidence>
<organism evidence="4 5">
    <name type="scientific">Actinokineospora spheciospongiae</name>
    <dbReference type="NCBI Taxonomy" id="909613"/>
    <lineage>
        <taxon>Bacteria</taxon>
        <taxon>Bacillati</taxon>
        <taxon>Actinomycetota</taxon>
        <taxon>Actinomycetes</taxon>
        <taxon>Pseudonocardiales</taxon>
        <taxon>Pseudonocardiaceae</taxon>
        <taxon>Actinokineospora</taxon>
    </lineage>
</organism>
<name>W7J146_9PSEU</name>
<dbReference type="InterPro" id="IPR038718">
    <property type="entry name" value="SNF2-like_sf"/>
</dbReference>
<dbReference type="PATRIC" id="fig|909613.9.peg.4830"/>
<dbReference type="InterPro" id="IPR001650">
    <property type="entry name" value="Helicase_C-like"/>
</dbReference>
<dbReference type="GO" id="GO:0005524">
    <property type="term" value="F:ATP binding"/>
    <property type="evidence" value="ECO:0007669"/>
    <property type="project" value="InterPro"/>
</dbReference>
<dbReference type="Pfam" id="PF00271">
    <property type="entry name" value="Helicase_C"/>
    <property type="match status" value="1"/>
</dbReference>
<dbReference type="InterPro" id="IPR014001">
    <property type="entry name" value="Helicase_ATP-bd"/>
</dbReference>
<sequence>MVFEPGDPAGSGAVLFWDSERDPGADFGESVEVEMAVPAEAGVVVRPVRARRLPFDRALPLLLAARADDRAHPAAAFYAVAAATALHLAARGRLLPGVSPEGFAAWRMGPFDVADIERLRALAAAMPAAAHAVPVDPAAAVPLLPEPEGLLRAFYDAVADALPRTAGATRVTGDDRYASAAPVAADLDLREWAVQVAAGVDTGLRVALRLVVPGDDFERGRFHAVVRLRDLADPTRVIDAEELWAGGDHGFGERATFEAMLAVRRAARVWSPLESLLADAEPVRLDLLDEDVADLLGGAEAGLAAAGVDLEWPPGLSRDLNARVLVPSSGERPADVAAHLRGAPPMPLSWQLTLAGEPLTDAEMDTVAKSRPVVGLRGRWVLVEPELARRARERSLPALPAFDALGAVLIGSAVVEGDRVEAVADGWLGELVERISEPDGGPEELGQPEALRATLRDYQRRGLRWLDRMTSLGFGGCLADDMGLGKTVMLISLHLRRALDPATAGPTLVVCPASLLGNWEREVARFAPGTPVRRFHGGARSLAGADRGFVLTTYGTMRVDAATLAAHDWGMVVADEAQHVKNRLSGTAKALREIPAGARVALTGTPVENNLTELWSILDWTTPGLLGRVGEFRDRWARPVEVERDGATARRLARLVRPLLLRRRKSDPGIAPELPPKTETDHPVSLTPEQAALYQRVVDGVMGEIEAGATGIARRGLVLKLLVGLKQVCNHPAHHLKEADASASRSEKLQALDDLVEAIVAEGGAVLVFTQYVQMAKLLERHLADRGVPTQLLHGGTPVPRREEMVADFQDGRVPVFLLSLKAAGTGLNLTRADHVVHYDRWWNPAVEDQATDRAHRIGQTRPVQVHRLIAQGTLEERIATLLESKQELASAVLGGGEAALSELSNAELRRLVELRRT</sequence>
<dbReference type="STRING" id="909613.UO65_4832"/>
<comment type="caution">
    <text evidence="4">The sequence shown here is derived from an EMBL/GenBank/DDBJ whole genome shotgun (WGS) entry which is preliminary data.</text>
</comment>
<dbReference type="PROSITE" id="PS51194">
    <property type="entry name" value="HELICASE_CTER"/>
    <property type="match status" value="1"/>
</dbReference>
<proteinExistence type="predicted"/>
<dbReference type="PROSITE" id="PS51192">
    <property type="entry name" value="HELICASE_ATP_BIND_1"/>
    <property type="match status" value="1"/>
</dbReference>
<protein>
    <submittedName>
        <fullName evidence="4">Helicase, SNF2/RAD54 family</fullName>
    </submittedName>
</protein>
<keyword evidence="1" id="KW-0378">Hydrolase</keyword>
<dbReference type="InterPro" id="IPR027417">
    <property type="entry name" value="P-loop_NTPase"/>
</dbReference>
<dbReference type="Gene3D" id="3.40.50.10810">
    <property type="entry name" value="Tandem AAA-ATPase domain"/>
    <property type="match status" value="1"/>
</dbReference>
<dbReference type="GO" id="GO:0004386">
    <property type="term" value="F:helicase activity"/>
    <property type="evidence" value="ECO:0007669"/>
    <property type="project" value="UniProtKB-KW"/>
</dbReference>
<evidence type="ECO:0000256" key="1">
    <source>
        <dbReference type="ARBA" id="ARBA00022801"/>
    </source>
</evidence>
<dbReference type="SMART" id="SM00490">
    <property type="entry name" value="HELICc"/>
    <property type="match status" value="1"/>
</dbReference>